<dbReference type="EMBL" id="SLWV01000052">
    <property type="protein sequence ID" value="TCO67902.1"/>
    <property type="molecule type" value="Genomic_DNA"/>
</dbReference>
<sequence length="346" mass="39892">MAQQEQKIEELEAKVKFYEEQFRLSQAKKYGSSSEKTDPEQISIFNEAEKLSVKPQDSEDIEEILVKRKKGKSKSRKSYEDLEVEEVYYTLSEEEQICPLCNGTLHEMKTEVRKELKIIPAQVKVVHHIKQVYACRKCDNEGVGGTIIAAKMPNPVIPKSMVSPSLLAFIMEKKYNQALPLYRQEKAFINFGIDLSRQNMANWIITGAQNWLKIIYDRLQLELLKEPIIHADETVLKCLDEKDNKNNYMWLYASAKWGEKPIYLYDYQKSRSHRHPKNFLNGYKGYLQTDGYSAYNKLEDVTQVACLAHARRKFDEVIKAAPKDSDIVSSKSNEALSLGVLGFTLT</sequence>
<dbReference type="OrthoDB" id="9760067at2"/>
<dbReference type="InterPro" id="IPR024463">
    <property type="entry name" value="Transposase_TnpC_homeodom"/>
</dbReference>
<dbReference type="Pfam" id="PF13005">
    <property type="entry name" value="zf-IS66"/>
    <property type="match status" value="1"/>
</dbReference>
<evidence type="ECO:0000259" key="3">
    <source>
        <dbReference type="Pfam" id="PF13005"/>
    </source>
</evidence>
<evidence type="ECO:0000313" key="5">
    <source>
        <dbReference type="EMBL" id="TCO67902.1"/>
    </source>
</evidence>
<evidence type="ECO:0000259" key="4">
    <source>
        <dbReference type="Pfam" id="PF13007"/>
    </source>
</evidence>
<feature type="coiled-coil region" evidence="1">
    <location>
        <begin position="1"/>
        <end position="28"/>
    </location>
</feature>
<dbReference type="AlphaFoldDB" id="A0A4R2K7B2"/>
<dbReference type="Proteomes" id="UP000294919">
    <property type="component" value="Unassembled WGS sequence"/>
</dbReference>
<proteinExistence type="predicted"/>
<name>A0A4R2K7B2_9FIRM</name>
<evidence type="ECO:0000259" key="2">
    <source>
        <dbReference type="Pfam" id="PF03050"/>
    </source>
</evidence>
<keyword evidence="6" id="KW-1185">Reference proteome</keyword>
<dbReference type="Pfam" id="PF03050">
    <property type="entry name" value="DDE_Tnp_IS66"/>
    <property type="match status" value="1"/>
</dbReference>
<protein>
    <submittedName>
        <fullName evidence="5">Transposase</fullName>
    </submittedName>
</protein>
<dbReference type="InterPro" id="IPR052344">
    <property type="entry name" value="Transposase-related"/>
</dbReference>
<dbReference type="InterPro" id="IPR004291">
    <property type="entry name" value="Transposase_IS66_central"/>
</dbReference>
<dbReference type="RefSeq" id="WP_132248381.1">
    <property type="nucleotide sequence ID" value="NZ_SLWV01000052.1"/>
</dbReference>
<accession>A0A4R2K7B2</accession>
<evidence type="ECO:0000256" key="1">
    <source>
        <dbReference type="SAM" id="Coils"/>
    </source>
</evidence>
<dbReference type="NCBIfam" id="NF033517">
    <property type="entry name" value="transpos_IS66"/>
    <property type="match status" value="1"/>
</dbReference>
<dbReference type="InterPro" id="IPR024474">
    <property type="entry name" value="Znf_dom_IS66"/>
</dbReference>
<keyword evidence="1" id="KW-0175">Coiled coil</keyword>
<evidence type="ECO:0000313" key="6">
    <source>
        <dbReference type="Proteomes" id="UP000294919"/>
    </source>
</evidence>
<feature type="domain" description="Transposase TnpC homeodomain" evidence="4">
    <location>
        <begin position="18"/>
        <end position="87"/>
    </location>
</feature>
<dbReference type="PANTHER" id="PTHR33678">
    <property type="entry name" value="BLL1576 PROTEIN"/>
    <property type="match status" value="1"/>
</dbReference>
<dbReference type="Pfam" id="PF13007">
    <property type="entry name" value="LZ_Tnp_IS66"/>
    <property type="match status" value="1"/>
</dbReference>
<reference evidence="5 6" key="1">
    <citation type="submission" date="2019-03" db="EMBL/GenBank/DDBJ databases">
        <title>Genomic Encyclopedia of Type Strains, Phase IV (KMG-IV): sequencing the most valuable type-strain genomes for metagenomic binning, comparative biology and taxonomic classification.</title>
        <authorList>
            <person name="Goeker M."/>
        </authorList>
    </citation>
    <scope>NUCLEOTIDE SEQUENCE [LARGE SCALE GENOMIC DNA]</scope>
    <source>
        <strain evidence="5 6">DSM 102940</strain>
    </source>
</reference>
<feature type="domain" description="Transposase IS66 central" evidence="2">
    <location>
        <begin position="159"/>
        <end position="329"/>
    </location>
</feature>
<organism evidence="5 6">
    <name type="scientific">Marinisporobacter balticus</name>
    <dbReference type="NCBI Taxonomy" id="2018667"/>
    <lineage>
        <taxon>Bacteria</taxon>
        <taxon>Bacillati</taxon>
        <taxon>Bacillota</taxon>
        <taxon>Clostridia</taxon>
        <taxon>Peptostreptococcales</taxon>
        <taxon>Thermotaleaceae</taxon>
        <taxon>Marinisporobacter</taxon>
    </lineage>
</organism>
<comment type="caution">
    <text evidence="5">The sequence shown here is derived from an EMBL/GenBank/DDBJ whole genome shotgun (WGS) entry which is preliminary data.</text>
</comment>
<gene>
    <name evidence="5" type="ORF">EV214_1523</name>
</gene>
<feature type="domain" description="Transposase IS66 zinc-finger binding" evidence="3">
    <location>
        <begin position="95"/>
        <end position="139"/>
    </location>
</feature>
<dbReference type="PANTHER" id="PTHR33678:SF2">
    <property type="match status" value="1"/>
</dbReference>